<sequence>MSIHLDLLIKGIKSTTTKNYRELFKNSKLMFSRYEFWLRDLRLIKNNEYLVNSWKSARLFILDIDFYQLITDKTYSMRLIKNLNDLQATFIGEHKLKNWKMCGQNLLEKDTLI</sequence>
<evidence type="ECO:0000313" key="1">
    <source>
        <dbReference type="EnsemblMetazoa" id="CJA25712.1"/>
    </source>
</evidence>
<organism evidence="1 2">
    <name type="scientific">Caenorhabditis japonica</name>
    <dbReference type="NCBI Taxonomy" id="281687"/>
    <lineage>
        <taxon>Eukaryota</taxon>
        <taxon>Metazoa</taxon>
        <taxon>Ecdysozoa</taxon>
        <taxon>Nematoda</taxon>
        <taxon>Chromadorea</taxon>
        <taxon>Rhabditida</taxon>
        <taxon>Rhabditina</taxon>
        <taxon>Rhabditomorpha</taxon>
        <taxon>Rhabditoidea</taxon>
        <taxon>Rhabditidae</taxon>
        <taxon>Peloderinae</taxon>
        <taxon>Caenorhabditis</taxon>
    </lineage>
</organism>
<evidence type="ECO:0000313" key="2">
    <source>
        <dbReference type="Proteomes" id="UP000005237"/>
    </source>
</evidence>
<dbReference type="EnsemblMetazoa" id="CJA25712.1">
    <property type="protein sequence ID" value="CJA25712.1"/>
    <property type="gene ID" value="WBGene00181284"/>
</dbReference>
<keyword evidence="2" id="KW-1185">Reference proteome</keyword>
<dbReference type="AlphaFoldDB" id="A0A8R1E7H4"/>
<name>A0A8R1E7H4_CAEJA</name>
<dbReference type="Proteomes" id="UP000005237">
    <property type="component" value="Unassembled WGS sequence"/>
</dbReference>
<proteinExistence type="predicted"/>
<reference evidence="2" key="1">
    <citation type="submission" date="2010-08" db="EMBL/GenBank/DDBJ databases">
        <authorList>
            <consortium name="Caenorhabditis japonica Sequencing Consortium"/>
            <person name="Wilson R.K."/>
        </authorList>
    </citation>
    <scope>NUCLEOTIDE SEQUENCE [LARGE SCALE GENOMIC DNA]</scope>
    <source>
        <strain evidence="2">DF5081</strain>
    </source>
</reference>
<reference evidence="1" key="2">
    <citation type="submission" date="2022-06" db="UniProtKB">
        <authorList>
            <consortium name="EnsemblMetazoa"/>
        </authorList>
    </citation>
    <scope>IDENTIFICATION</scope>
    <source>
        <strain evidence="1">DF5081</strain>
    </source>
</reference>
<accession>A0A8R1E7H4</accession>
<protein>
    <submittedName>
        <fullName evidence="1">Uncharacterized protein</fullName>
    </submittedName>
</protein>